<keyword evidence="2" id="KW-1185">Reference proteome</keyword>
<evidence type="ECO:0000313" key="1">
    <source>
        <dbReference type="EMBL" id="QPB07319.1"/>
    </source>
</evidence>
<reference evidence="1" key="1">
    <citation type="submission" date="2020-08" db="EMBL/GenBank/DDBJ databases">
        <authorList>
            <person name="Hu Y."/>
            <person name="Tong Y."/>
            <person name="Fan H."/>
            <person name="Song L."/>
            <person name="An X."/>
            <person name="Chen R."/>
            <person name="Qin H."/>
        </authorList>
    </citation>
    <scope>NUCLEOTIDE SEQUENCE</scope>
</reference>
<protein>
    <submittedName>
        <fullName evidence="1">Uncharacterized protein</fullName>
    </submittedName>
</protein>
<dbReference type="EMBL" id="MT941682">
    <property type="protein sequence ID" value="QPB07319.1"/>
    <property type="molecule type" value="Genomic_DNA"/>
</dbReference>
<accession>A0A873W7A7</accession>
<name>A0A873W7A7_9CAUD</name>
<evidence type="ECO:0000313" key="2">
    <source>
        <dbReference type="Proteomes" id="UP000663561"/>
    </source>
</evidence>
<dbReference type="Proteomes" id="UP000663561">
    <property type="component" value="Segment"/>
</dbReference>
<sequence length="37" mass="4099">MSFLSEDTETPTSALGVFVANSTKRALRRQIEAVFKP</sequence>
<proteinExistence type="predicted"/>
<organism evidence="1 2">
    <name type="scientific">Pseudomonas phage BUCT553</name>
    <dbReference type="NCBI Taxonomy" id="2776766"/>
    <lineage>
        <taxon>Viruses</taxon>
        <taxon>Duplodnaviria</taxon>
        <taxon>Heunggongvirae</taxon>
        <taxon>Uroviricota</taxon>
        <taxon>Caudoviricetes</taxon>
        <taxon>Autographivirales</taxon>
        <taxon>Autosignataviridae</taxon>
        <taxon>Colwellvirinae</taxon>
        <taxon>Nerthusvirus</taxon>
        <taxon>Nerthusvirus BUCT553</taxon>
    </lineage>
</organism>